<organism evidence="1 2">
    <name type="scientific">Ceratitis capitata</name>
    <name type="common">Mediterranean fruit fly</name>
    <name type="synonym">Tephritis capitata</name>
    <dbReference type="NCBI Taxonomy" id="7213"/>
    <lineage>
        <taxon>Eukaryota</taxon>
        <taxon>Metazoa</taxon>
        <taxon>Ecdysozoa</taxon>
        <taxon>Arthropoda</taxon>
        <taxon>Hexapoda</taxon>
        <taxon>Insecta</taxon>
        <taxon>Pterygota</taxon>
        <taxon>Neoptera</taxon>
        <taxon>Endopterygota</taxon>
        <taxon>Diptera</taxon>
        <taxon>Brachycera</taxon>
        <taxon>Muscomorpha</taxon>
        <taxon>Tephritoidea</taxon>
        <taxon>Tephritidae</taxon>
        <taxon>Ceratitis</taxon>
        <taxon>Ceratitis</taxon>
    </lineage>
</organism>
<sequence>MNGVNVIGLNMPGQQVPLTAVTAGTTCGAARMPSPLPNHPSGSTAATTQTSLMLTSGGPAVISFFITFQNDFCQWTKTQFKVLSAMSSQTVIFLHLCL</sequence>
<keyword evidence="2" id="KW-1185">Reference proteome</keyword>
<protein>
    <submittedName>
        <fullName evidence="1">(Mediterranean fruit fly) hypothetical protein</fullName>
    </submittedName>
</protein>
<proteinExistence type="predicted"/>
<dbReference type="OrthoDB" id="10025005at2759"/>
<gene>
    <name evidence="1" type="ORF">CCAP1982_LOCUS5592</name>
</gene>
<accession>A0A811UCE3</accession>
<reference evidence="1" key="1">
    <citation type="submission" date="2020-11" db="EMBL/GenBank/DDBJ databases">
        <authorList>
            <person name="Whitehead M."/>
        </authorList>
    </citation>
    <scope>NUCLEOTIDE SEQUENCE</scope>
    <source>
        <strain evidence="1">EGII</strain>
    </source>
</reference>
<dbReference type="Proteomes" id="UP000606786">
    <property type="component" value="Unassembled WGS sequence"/>
</dbReference>
<evidence type="ECO:0000313" key="2">
    <source>
        <dbReference type="Proteomes" id="UP000606786"/>
    </source>
</evidence>
<comment type="caution">
    <text evidence="1">The sequence shown here is derived from an EMBL/GenBank/DDBJ whole genome shotgun (WGS) entry which is preliminary data.</text>
</comment>
<evidence type="ECO:0000313" key="1">
    <source>
        <dbReference type="EMBL" id="CAD6996922.1"/>
    </source>
</evidence>
<name>A0A811UCE3_CERCA</name>
<dbReference type="EMBL" id="CAJHJT010000012">
    <property type="protein sequence ID" value="CAD6996922.1"/>
    <property type="molecule type" value="Genomic_DNA"/>
</dbReference>
<dbReference type="AlphaFoldDB" id="A0A811UCE3"/>